<organism evidence="1 2">
    <name type="scientific">[Mycobacterium] manitobense</name>
    <dbReference type="NCBI Taxonomy" id="190147"/>
    <lineage>
        <taxon>Bacteria</taxon>
        <taxon>Bacillati</taxon>
        <taxon>Actinomycetota</taxon>
        <taxon>Actinomycetes</taxon>
        <taxon>Mycobacteriales</taxon>
        <taxon>Mycobacteriaceae</taxon>
        <taxon>Mycolicibacterium</taxon>
    </lineage>
</organism>
<protein>
    <submittedName>
        <fullName evidence="1">Uncharacterized protein</fullName>
    </submittedName>
</protein>
<accession>A0A9X2YPY9</accession>
<comment type="caution">
    <text evidence="1">The sequence shown here is derived from an EMBL/GenBank/DDBJ whole genome shotgun (WGS) entry which is preliminary data.</text>
</comment>
<dbReference type="RefSeq" id="WP_264013408.1">
    <property type="nucleotide sequence ID" value="NZ_JACKSJ010000117.1"/>
</dbReference>
<evidence type="ECO:0000313" key="1">
    <source>
        <dbReference type="EMBL" id="MCV7171231.1"/>
    </source>
</evidence>
<gene>
    <name evidence="1" type="ORF">H7I41_15050</name>
</gene>
<evidence type="ECO:0000313" key="2">
    <source>
        <dbReference type="Proteomes" id="UP001140293"/>
    </source>
</evidence>
<keyword evidence="2" id="KW-1185">Reference proteome</keyword>
<reference evidence="1" key="2">
    <citation type="journal article" date="2022" name="BMC Genomics">
        <title>Comparative genome analysis of mycobacteria focusing on tRNA and non-coding RNA.</title>
        <authorList>
            <person name="Behra P.R.K."/>
            <person name="Pettersson B.M.F."/>
            <person name="Ramesh M."/>
            <person name="Das S."/>
            <person name="Dasgupta S."/>
            <person name="Kirsebom L.A."/>
        </authorList>
    </citation>
    <scope>NUCLEOTIDE SEQUENCE</scope>
    <source>
        <strain evidence="1">DSM 44615</strain>
    </source>
</reference>
<name>A0A9X2YPY9_9MYCO</name>
<dbReference type="Proteomes" id="UP001140293">
    <property type="component" value="Unassembled WGS sequence"/>
</dbReference>
<dbReference type="AlphaFoldDB" id="A0A9X2YPY9"/>
<dbReference type="EMBL" id="JACKSJ010000117">
    <property type="protein sequence ID" value="MCV7171231.1"/>
    <property type="molecule type" value="Genomic_DNA"/>
</dbReference>
<proteinExistence type="predicted"/>
<sequence>MSTTLLIPSVGAVCVAIAAMLLPSGSRRPAGCRCTEPLSESEERLVTVDEIDTVCAAFDQMLIDKGLLTTDQFDTIRRGIRSRGVVTAMRATGAAREDFREVELDLMVRRRDGGQFPVQETTLVPASSLDRVSPGSVIVTYYRDESSVAVCVPPA</sequence>
<reference evidence="1" key="1">
    <citation type="submission" date="2020-07" db="EMBL/GenBank/DDBJ databases">
        <authorList>
            <person name="Pettersson B.M.F."/>
            <person name="Behra P.R.K."/>
            <person name="Ramesh M."/>
            <person name="Das S."/>
            <person name="Dasgupta S."/>
            <person name="Kirsebom L.A."/>
        </authorList>
    </citation>
    <scope>NUCLEOTIDE SEQUENCE</scope>
    <source>
        <strain evidence="1">DSM 44615</strain>
    </source>
</reference>